<name>A0AAW8R451_9ALTE</name>
<sequence length="143" mass="15805">MMGFVRKSLLYSSIIASSLICSTVNAKVIVVANTDEVIKLTRQEVKALFMGGAVSYNLKAVALKPKHKSRMQFNASVLGLTESRVQSYWAQMRFSGKSKPPQELESEQAVLEYLQNNQGAAAYLDESKADKLPDGLRVIYSVN</sequence>
<feature type="signal peptide" evidence="1">
    <location>
        <begin position="1"/>
        <end position="26"/>
    </location>
</feature>
<dbReference type="AlphaFoldDB" id="A0AAW8R451"/>
<keyword evidence="1" id="KW-0732">Signal</keyword>
<evidence type="ECO:0008006" key="4">
    <source>
        <dbReference type="Google" id="ProtNLM"/>
    </source>
</evidence>
<dbReference type="RefSeq" id="WP_311362819.1">
    <property type="nucleotide sequence ID" value="NZ_JAVRIE010000007.1"/>
</dbReference>
<dbReference type="EMBL" id="JAVRIE010000007">
    <property type="protein sequence ID" value="MDT0584052.1"/>
    <property type="molecule type" value="Genomic_DNA"/>
</dbReference>
<reference evidence="2 3" key="1">
    <citation type="submission" date="2023-09" db="EMBL/GenBank/DDBJ databases">
        <authorList>
            <person name="Rey-Velasco X."/>
        </authorList>
    </citation>
    <scope>NUCLEOTIDE SEQUENCE [LARGE SCALE GENOMIC DNA]</scope>
    <source>
        <strain evidence="2 3">W409</strain>
    </source>
</reference>
<feature type="chain" id="PRO_5043891743" description="Phosphate ABC transporter substrate-binding protein" evidence="1">
    <location>
        <begin position="27"/>
        <end position="143"/>
    </location>
</feature>
<dbReference type="Proteomes" id="UP001249020">
    <property type="component" value="Unassembled WGS sequence"/>
</dbReference>
<keyword evidence="3" id="KW-1185">Reference proteome</keyword>
<evidence type="ECO:0000256" key="1">
    <source>
        <dbReference type="SAM" id="SignalP"/>
    </source>
</evidence>
<dbReference type="SUPFAM" id="SSF53850">
    <property type="entry name" value="Periplasmic binding protein-like II"/>
    <property type="match status" value="1"/>
</dbReference>
<dbReference type="Gene3D" id="3.40.190.10">
    <property type="entry name" value="Periplasmic binding protein-like II"/>
    <property type="match status" value="1"/>
</dbReference>
<evidence type="ECO:0000313" key="3">
    <source>
        <dbReference type="Proteomes" id="UP001249020"/>
    </source>
</evidence>
<protein>
    <recommendedName>
        <fullName evidence="4">Phosphate ABC transporter substrate-binding protein</fullName>
    </recommendedName>
</protein>
<comment type="caution">
    <text evidence="2">The sequence shown here is derived from an EMBL/GenBank/DDBJ whole genome shotgun (WGS) entry which is preliminary data.</text>
</comment>
<organism evidence="2 3">
    <name type="scientific">Brumicola blandensis</name>
    <dbReference type="NCBI Taxonomy" id="3075611"/>
    <lineage>
        <taxon>Bacteria</taxon>
        <taxon>Pseudomonadati</taxon>
        <taxon>Pseudomonadota</taxon>
        <taxon>Gammaproteobacteria</taxon>
        <taxon>Alteromonadales</taxon>
        <taxon>Alteromonadaceae</taxon>
        <taxon>Brumicola</taxon>
    </lineage>
</organism>
<proteinExistence type="predicted"/>
<accession>A0AAW8R451</accession>
<evidence type="ECO:0000313" key="2">
    <source>
        <dbReference type="EMBL" id="MDT0584052.1"/>
    </source>
</evidence>
<gene>
    <name evidence="2" type="ORF">RM544_16005</name>
</gene>